<sequence>MPKLVMMPPQSERSRKWAEEIIRQVSQYQVVLPETDEETRSELVDADAVFGWVPPEMLPLAQKLRWLQSPAAGPKLGFYYQELVDHPVKICNPRGVYNDHIGQHILMYMLALARGLPYYIGAQLDQRWDASAQKSQYVDLTKATALIVGVGGIGHETARLCLAFGMRVLGIDARWEYEVSEVEKHPPENLDLLLPKADFVIVTVPHTPQTEGMWNAERFKLMRPTSYFINIGRGATTKIEDLTQALENGQISGCALDVFETEPFPENHRLWKLPNVLLTPHIAVKDAENISDRWFALLLDNAQRFATGQPLRNVVDKSQWY</sequence>
<dbReference type="PANTHER" id="PTHR43333">
    <property type="entry name" value="2-HACID_DH_C DOMAIN-CONTAINING PROTEIN"/>
    <property type="match status" value="1"/>
</dbReference>
<evidence type="ECO:0000313" key="4">
    <source>
        <dbReference type="EMBL" id="SVA38572.1"/>
    </source>
</evidence>
<feature type="domain" description="D-isomer specific 2-hydroxyacid dehydrogenase NAD-binding" evidence="3">
    <location>
        <begin position="106"/>
        <end position="283"/>
    </location>
</feature>
<dbReference type="InterPro" id="IPR006140">
    <property type="entry name" value="D-isomer_DH_NAD-bd"/>
</dbReference>
<proteinExistence type="predicted"/>
<reference evidence="4" key="1">
    <citation type="submission" date="2018-05" db="EMBL/GenBank/DDBJ databases">
        <authorList>
            <person name="Lanie J.A."/>
            <person name="Ng W.-L."/>
            <person name="Kazmierczak K.M."/>
            <person name="Andrzejewski T.M."/>
            <person name="Davidsen T.M."/>
            <person name="Wayne K.J."/>
            <person name="Tettelin H."/>
            <person name="Glass J.I."/>
            <person name="Rusch D."/>
            <person name="Podicherti R."/>
            <person name="Tsui H.-C.T."/>
            <person name="Winkler M.E."/>
        </authorList>
    </citation>
    <scope>NUCLEOTIDE SEQUENCE</scope>
</reference>
<evidence type="ECO:0000256" key="2">
    <source>
        <dbReference type="ARBA" id="ARBA00023027"/>
    </source>
</evidence>
<keyword evidence="2" id="KW-0520">NAD</keyword>
<dbReference type="AlphaFoldDB" id="A0A381VE28"/>
<evidence type="ECO:0000256" key="1">
    <source>
        <dbReference type="ARBA" id="ARBA00023002"/>
    </source>
</evidence>
<evidence type="ECO:0000259" key="3">
    <source>
        <dbReference type="Pfam" id="PF02826"/>
    </source>
</evidence>
<dbReference type="GO" id="GO:0016491">
    <property type="term" value="F:oxidoreductase activity"/>
    <property type="evidence" value="ECO:0007669"/>
    <property type="project" value="UniProtKB-KW"/>
</dbReference>
<protein>
    <recommendedName>
        <fullName evidence="3">D-isomer specific 2-hydroxyacid dehydrogenase NAD-binding domain-containing protein</fullName>
    </recommendedName>
</protein>
<dbReference type="InterPro" id="IPR036291">
    <property type="entry name" value="NAD(P)-bd_dom_sf"/>
</dbReference>
<gene>
    <name evidence="4" type="ORF">METZ01_LOCUS91426</name>
</gene>
<dbReference type="EMBL" id="UINC01008576">
    <property type="protein sequence ID" value="SVA38572.1"/>
    <property type="molecule type" value="Genomic_DNA"/>
</dbReference>
<dbReference type="SUPFAM" id="SSF51735">
    <property type="entry name" value="NAD(P)-binding Rossmann-fold domains"/>
    <property type="match status" value="1"/>
</dbReference>
<name>A0A381VE28_9ZZZZ</name>
<organism evidence="4">
    <name type="scientific">marine metagenome</name>
    <dbReference type="NCBI Taxonomy" id="408172"/>
    <lineage>
        <taxon>unclassified sequences</taxon>
        <taxon>metagenomes</taxon>
        <taxon>ecological metagenomes</taxon>
    </lineage>
</organism>
<dbReference type="PANTHER" id="PTHR43333:SF1">
    <property type="entry name" value="D-ISOMER SPECIFIC 2-HYDROXYACID DEHYDROGENASE NAD-BINDING DOMAIN-CONTAINING PROTEIN"/>
    <property type="match status" value="1"/>
</dbReference>
<accession>A0A381VE28</accession>
<dbReference type="CDD" id="cd05300">
    <property type="entry name" value="2-Hacid_dh_1"/>
    <property type="match status" value="1"/>
</dbReference>
<dbReference type="Pfam" id="PF02826">
    <property type="entry name" value="2-Hacid_dh_C"/>
    <property type="match status" value="1"/>
</dbReference>
<keyword evidence="1" id="KW-0560">Oxidoreductase</keyword>
<dbReference type="Gene3D" id="3.40.50.720">
    <property type="entry name" value="NAD(P)-binding Rossmann-like Domain"/>
    <property type="match status" value="2"/>
</dbReference>
<dbReference type="GO" id="GO:0051287">
    <property type="term" value="F:NAD binding"/>
    <property type="evidence" value="ECO:0007669"/>
    <property type="project" value="InterPro"/>
</dbReference>